<dbReference type="Proteomes" id="UP001352852">
    <property type="component" value="Unassembled WGS sequence"/>
</dbReference>
<organism evidence="2 3">
    <name type="scientific">Characodon lateralis</name>
    <dbReference type="NCBI Taxonomy" id="208331"/>
    <lineage>
        <taxon>Eukaryota</taxon>
        <taxon>Metazoa</taxon>
        <taxon>Chordata</taxon>
        <taxon>Craniata</taxon>
        <taxon>Vertebrata</taxon>
        <taxon>Euteleostomi</taxon>
        <taxon>Actinopterygii</taxon>
        <taxon>Neopterygii</taxon>
        <taxon>Teleostei</taxon>
        <taxon>Neoteleostei</taxon>
        <taxon>Acanthomorphata</taxon>
        <taxon>Ovalentaria</taxon>
        <taxon>Atherinomorphae</taxon>
        <taxon>Cyprinodontiformes</taxon>
        <taxon>Goodeidae</taxon>
        <taxon>Characodon</taxon>
    </lineage>
</organism>
<comment type="caution">
    <text evidence="2">The sequence shown here is derived from an EMBL/GenBank/DDBJ whole genome shotgun (WGS) entry which is preliminary data.</text>
</comment>
<protein>
    <submittedName>
        <fullName evidence="2">Uncharacterized protein</fullName>
    </submittedName>
</protein>
<reference evidence="2 3" key="1">
    <citation type="submission" date="2021-06" db="EMBL/GenBank/DDBJ databases">
        <authorList>
            <person name="Palmer J.M."/>
        </authorList>
    </citation>
    <scope>NUCLEOTIDE SEQUENCE [LARGE SCALE GENOMIC DNA]</scope>
    <source>
        <strain evidence="2 3">CL_MEX2019</strain>
        <tissue evidence="2">Muscle</tissue>
    </source>
</reference>
<evidence type="ECO:0000313" key="3">
    <source>
        <dbReference type="Proteomes" id="UP001352852"/>
    </source>
</evidence>
<accession>A0ABU7DYV5</accession>
<dbReference type="EMBL" id="JAHUTJ010041323">
    <property type="protein sequence ID" value="MED6280016.1"/>
    <property type="molecule type" value="Genomic_DNA"/>
</dbReference>
<sequence length="106" mass="11818">MHSLTHTHSYTDTQIGRQFEVKCLAQGHIDMWQEEAEIEHTTLGLQDDHSLSPRKMQFVAHRLLLHLGPGCRGSRLSRDAKTSLSPDTSLSSSAGSPRHSQASRET</sequence>
<name>A0ABU7DYV5_9TELE</name>
<feature type="region of interest" description="Disordered" evidence="1">
    <location>
        <begin position="69"/>
        <end position="106"/>
    </location>
</feature>
<keyword evidence="3" id="KW-1185">Reference proteome</keyword>
<feature type="compositionally biased region" description="Low complexity" evidence="1">
    <location>
        <begin position="82"/>
        <end position="97"/>
    </location>
</feature>
<gene>
    <name evidence="2" type="ORF">CHARACLAT_006488</name>
</gene>
<evidence type="ECO:0000256" key="1">
    <source>
        <dbReference type="SAM" id="MobiDB-lite"/>
    </source>
</evidence>
<proteinExistence type="predicted"/>
<evidence type="ECO:0000313" key="2">
    <source>
        <dbReference type="EMBL" id="MED6280016.1"/>
    </source>
</evidence>